<keyword evidence="2" id="KW-1185">Reference proteome</keyword>
<evidence type="ECO:0000313" key="1">
    <source>
        <dbReference type="EMBL" id="GGL01622.1"/>
    </source>
</evidence>
<name>A0A917VPF8_9NOCA</name>
<reference evidence="1" key="2">
    <citation type="submission" date="2020-09" db="EMBL/GenBank/DDBJ databases">
        <authorList>
            <person name="Sun Q."/>
            <person name="Zhou Y."/>
        </authorList>
    </citation>
    <scope>NUCLEOTIDE SEQUENCE</scope>
    <source>
        <strain evidence="1">CGMCC 4.3508</strain>
    </source>
</reference>
<dbReference type="AlphaFoldDB" id="A0A917VPF8"/>
<comment type="caution">
    <text evidence="1">The sequence shown here is derived from an EMBL/GenBank/DDBJ whole genome shotgun (WGS) entry which is preliminary data.</text>
</comment>
<dbReference type="Proteomes" id="UP000638263">
    <property type="component" value="Unassembled WGS sequence"/>
</dbReference>
<sequence>MAVQRRKWVSTLTSDPVIVRLLGAHEPFRVFMSRLYAVLLDERDDDNLARVSAAVLSAAIAGAVVNPLVTDLDDDTLRSTLIQLTERMLDLPV</sequence>
<organism evidence="1 2">
    <name type="scientific">Nocardia jinanensis</name>
    <dbReference type="NCBI Taxonomy" id="382504"/>
    <lineage>
        <taxon>Bacteria</taxon>
        <taxon>Bacillati</taxon>
        <taxon>Actinomycetota</taxon>
        <taxon>Actinomycetes</taxon>
        <taxon>Mycobacteriales</taxon>
        <taxon>Nocardiaceae</taxon>
        <taxon>Nocardia</taxon>
    </lineage>
</organism>
<protein>
    <submittedName>
        <fullName evidence="1">Uncharacterized protein</fullName>
    </submittedName>
</protein>
<gene>
    <name evidence="1" type="ORF">GCM10011588_15370</name>
</gene>
<proteinExistence type="predicted"/>
<dbReference type="EMBL" id="BMMH01000002">
    <property type="protein sequence ID" value="GGL01622.1"/>
    <property type="molecule type" value="Genomic_DNA"/>
</dbReference>
<reference evidence="1" key="1">
    <citation type="journal article" date="2014" name="Int. J. Syst. Evol. Microbiol.">
        <title>Complete genome sequence of Corynebacterium casei LMG S-19264T (=DSM 44701T), isolated from a smear-ripened cheese.</title>
        <authorList>
            <consortium name="US DOE Joint Genome Institute (JGI-PGF)"/>
            <person name="Walter F."/>
            <person name="Albersmeier A."/>
            <person name="Kalinowski J."/>
            <person name="Ruckert C."/>
        </authorList>
    </citation>
    <scope>NUCLEOTIDE SEQUENCE</scope>
    <source>
        <strain evidence="1">CGMCC 4.3508</strain>
    </source>
</reference>
<evidence type="ECO:0000313" key="2">
    <source>
        <dbReference type="Proteomes" id="UP000638263"/>
    </source>
</evidence>
<accession>A0A917VPF8</accession>
<dbReference type="RefSeq" id="WP_189094106.1">
    <property type="nucleotide sequence ID" value="NZ_BMMH01000002.1"/>
</dbReference>